<name>A0A820HC05_9BILA</name>
<feature type="non-terminal residue" evidence="2">
    <location>
        <position position="1"/>
    </location>
</feature>
<evidence type="ECO:0000313" key="3">
    <source>
        <dbReference type="Proteomes" id="UP000663874"/>
    </source>
</evidence>
<dbReference type="EMBL" id="CAJOBE010031328">
    <property type="protein sequence ID" value="CAF4292516.1"/>
    <property type="molecule type" value="Genomic_DNA"/>
</dbReference>
<evidence type="ECO:0000256" key="1">
    <source>
        <dbReference type="SAM" id="MobiDB-lite"/>
    </source>
</evidence>
<protein>
    <submittedName>
        <fullName evidence="2">Uncharacterized protein</fullName>
    </submittedName>
</protein>
<feature type="region of interest" description="Disordered" evidence="1">
    <location>
        <begin position="1"/>
        <end position="23"/>
    </location>
</feature>
<evidence type="ECO:0000313" key="2">
    <source>
        <dbReference type="EMBL" id="CAF4292516.1"/>
    </source>
</evidence>
<dbReference type="Proteomes" id="UP000663874">
    <property type="component" value="Unassembled WGS sequence"/>
</dbReference>
<comment type="caution">
    <text evidence="2">The sequence shown here is derived from an EMBL/GenBank/DDBJ whole genome shotgun (WGS) entry which is preliminary data.</text>
</comment>
<proteinExistence type="predicted"/>
<sequence>GNYGIRSSRPCDPIHQFPDIDNE</sequence>
<dbReference type="AlphaFoldDB" id="A0A820HC05"/>
<gene>
    <name evidence="2" type="ORF">FNK824_LOCUS40319</name>
</gene>
<reference evidence="2" key="1">
    <citation type="submission" date="2021-02" db="EMBL/GenBank/DDBJ databases">
        <authorList>
            <person name="Nowell W R."/>
        </authorList>
    </citation>
    <scope>NUCLEOTIDE SEQUENCE</scope>
</reference>
<organism evidence="2 3">
    <name type="scientific">Rotaria sordida</name>
    <dbReference type="NCBI Taxonomy" id="392033"/>
    <lineage>
        <taxon>Eukaryota</taxon>
        <taxon>Metazoa</taxon>
        <taxon>Spiralia</taxon>
        <taxon>Gnathifera</taxon>
        <taxon>Rotifera</taxon>
        <taxon>Eurotatoria</taxon>
        <taxon>Bdelloidea</taxon>
        <taxon>Philodinida</taxon>
        <taxon>Philodinidae</taxon>
        <taxon>Rotaria</taxon>
    </lineage>
</organism>
<accession>A0A820HC05</accession>